<evidence type="ECO:0000256" key="2">
    <source>
        <dbReference type="ARBA" id="ARBA00012682"/>
    </source>
</evidence>
<dbReference type="PIRSF" id="PIRSF000349">
    <property type="entry name" value="SODismutase"/>
    <property type="match status" value="1"/>
</dbReference>
<dbReference type="EMBL" id="JACSRA010000006">
    <property type="protein sequence ID" value="MBD7910780.1"/>
    <property type="molecule type" value="Genomic_DNA"/>
</dbReference>
<dbReference type="Proteomes" id="UP000627781">
    <property type="component" value="Unassembled WGS sequence"/>
</dbReference>
<evidence type="ECO:0000313" key="9">
    <source>
        <dbReference type="Proteomes" id="UP000627781"/>
    </source>
</evidence>
<dbReference type="InterPro" id="IPR036324">
    <property type="entry name" value="Mn/Fe_SOD_N_sf"/>
</dbReference>
<gene>
    <name evidence="8" type="ORF">H9661_05340</name>
</gene>
<evidence type="ECO:0000313" key="8">
    <source>
        <dbReference type="EMBL" id="MBD7910780.1"/>
    </source>
</evidence>
<dbReference type="Gene3D" id="3.55.40.20">
    <property type="entry name" value="Iron/manganese superoxide dismutase, C-terminal domain"/>
    <property type="match status" value="1"/>
</dbReference>
<name>A0ABR8PRN8_9CLOT</name>
<dbReference type="PROSITE" id="PS00088">
    <property type="entry name" value="SOD_MN"/>
    <property type="match status" value="1"/>
</dbReference>
<dbReference type="SUPFAM" id="SSF54719">
    <property type="entry name" value="Fe,Mn superoxide dismutase (SOD), C-terminal domain"/>
    <property type="match status" value="1"/>
</dbReference>
<proteinExistence type="inferred from homology"/>
<evidence type="ECO:0000256" key="3">
    <source>
        <dbReference type="ARBA" id="ARBA00022723"/>
    </source>
</evidence>
<keyword evidence="3 5" id="KW-0479">Metal-binding</keyword>
<comment type="function">
    <text evidence="5">Destroys radicals which are normally produced within the cells and which are toxic to biological systems.</text>
</comment>
<accession>A0ABR8PRN8</accession>
<dbReference type="PANTHER" id="PTHR43595:SF2">
    <property type="entry name" value="SMALL RIBOSOMAL SUBUNIT PROTEIN MS42"/>
    <property type="match status" value="1"/>
</dbReference>
<dbReference type="EC" id="1.15.1.1" evidence="2 5"/>
<dbReference type="InterPro" id="IPR036314">
    <property type="entry name" value="SOD_C_sf"/>
</dbReference>
<evidence type="ECO:0000259" key="7">
    <source>
        <dbReference type="Pfam" id="PF02777"/>
    </source>
</evidence>
<keyword evidence="9" id="KW-1185">Reference proteome</keyword>
<sequence length="205" mass="23442">MFDKIKLPYEYNDLEPYIDAETVETHYSKHLQKYLDTLNTTLIGHEEFAKGKTLSHILSNVNEIPEDIRQVVVNNGGGVANHNLYFSNLSPNPKKTPEGKFLEEINKTFGDLETLKTKIGEAAMGQFGSGYGFLVKDRSGNLSVRNTLNQNSPLSDGFIPLLTIDVWEHAYYLKYKNLRMNYVENIWNVIDWEKVQGLYENCDGN</sequence>
<dbReference type="Gene3D" id="1.10.287.990">
    <property type="entry name" value="Fe,Mn superoxide dismutase (SOD) domain"/>
    <property type="match status" value="1"/>
</dbReference>
<reference evidence="8 9" key="1">
    <citation type="submission" date="2020-08" db="EMBL/GenBank/DDBJ databases">
        <title>A Genomic Blueprint of the Chicken Gut Microbiome.</title>
        <authorList>
            <person name="Gilroy R."/>
            <person name="Ravi A."/>
            <person name="Getino M."/>
            <person name="Pursley I."/>
            <person name="Horton D.L."/>
            <person name="Alikhan N.-F."/>
            <person name="Baker D."/>
            <person name="Gharbi K."/>
            <person name="Hall N."/>
            <person name="Watson M."/>
            <person name="Adriaenssens E.M."/>
            <person name="Foster-Nyarko E."/>
            <person name="Jarju S."/>
            <person name="Secka A."/>
            <person name="Antonio M."/>
            <person name="Oren A."/>
            <person name="Chaudhuri R."/>
            <person name="La Ragione R.M."/>
            <person name="Hildebrand F."/>
            <person name="Pallen M.J."/>
        </authorList>
    </citation>
    <scope>NUCLEOTIDE SEQUENCE [LARGE SCALE GENOMIC DNA]</scope>
    <source>
        <strain evidence="8 9">Sa3CVN1</strain>
    </source>
</reference>
<evidence type="ECO:0000256" key="5">
    <source>
        <dbReference type="RuleBase" id="RU000414"/>
    </source>
</evidence>
<dbReference type="InterPro" id="IPR001189">
    <property type="entry name" value="Mn/Fe_SOD"/>
</dbReference>
<comment type="caution">
    <text evidence="8">The sequence shown here is derived from an EMBL/GenBank/DDBJ whole genome shotgun (WGS) entry which is preliminary data.</text>
</comment>
<feature type="domain" description="Manganese/iron superoxide dismutase C-terminal" evidence="7">
    <location>
        <begin position="97"/>
        <end position="196"/>
    </location>
</feature>
<keyword evidence="4 5" id="KW-0560">Oxidoreductase</keyword>
<evidence type="ECO:0000256" key="1">
    <source>
        <dbReference type="ARBA" id="ARBA00008714"/>
    </source>
</evidence>
<dbReference type="SUPFAM" id="SSF46609">
    <property type="entry name" value="Fe,Mn superoxide dismutase (SOD), N-terminal domain"/>
    <property type="match status" value="1"/>
</dbReference>
<dbReference type="RefSeq" id="WP_143316739.1">
    <property type="nucleotide sequence ID" value="NZ_JACSRA010000006.1"/>
</dbReference>
<comment type="similarity">
    <text evidence="1 5">Belongs to the iron/manganese superoxide dismutase family.</text>
</comment>
<protein>
    <recommendedName>
        <fullName evidence="2 5">Superoxide dismutase</fullName>
        <ecNumber evidence="2 5">1.15.1.1</ecNumber>
    </recommendedName>
</protein>
<comment type="catalytic activity">
    <reaction evidence="5">
        <text>2 superoxide + 2 H(+) = H2O2 + O2</text>
        <dbReference type="Rhea" id="RHEA:20696"/>
        <dbReference type="ChEBI" id="CHEBI:15378"/>
        <dbReference type="ChEBI" id="CHEBI:15379"/>
        <dbReference type="ChEBI" id="CHEBI:16240"/>
        <dbReference type="ChEBI" id="CHEBI:18421"/>
        <dbReference type="EC" id="1.15.1.1"/>
    </reaction>
</comment>
<organism evidence="8 9">
    <name type="scientific">Clostridium cibarium</name>
    <dbReference type="NCBI Taxonomy" id="2762247"/>
    <lineage>
        <taxon>Bacteria</taxon>
        <taxon>Bacillati</taxon>
        <taxon>Bacillota</taxon>
        <taxon>Clostridia</taxon>
        <taxon>Eubacteriales</taxon>
        <taxon>Clostridiaceae</taxon>
        <taxon>Clostridium</taxon>
    </lineage>
</organism>
<dbReference type="InterPro" id="IPR019831">
    <property type="entry name" value="Mn/Fe_SOD_N"/>
</dbReference>
<dbReference type="InterPro" id="IPR019832">
    <property type="entry name" value="Mn/Fe_SOD_C"/>
</dbReference>
<feature type="domain" description="Manganese/iron superoxide dismutase N-terminal" evidence="6">
    <location>
        <begin position="5"/>
        <end position="90"/>
    </location>
</feature>
<evidence type="ECO:0000256" key="4">
    <source>
        <dbReference type="ARBA" id="ARBA00023002"/>
    </source>
</evidence>
<dbReference type="PRINTS" id="PR01703">
    <property type="entry name" value="MNSODISMTASE"/>
</dbReference>
<dbReference type="Pfam" id="PF00081">
    <property type="entry name" value="Sod_Fe_N"/>
    <property type="match status" value="1"/>
</dbReference>
<dbReference type="Pfam" id="PF02777">
    <property type="entry name" value="Sod_Fe_C"/>
    <property type="match status" value="1"/>
</dbReference>
<dbReference type="PANTHER" id="PTHR43595">
    <property type="entry name" value="37S RIBOSOMAL PROTEIN S26, MITOCHONDRIAL"/>
    <property type="match status" value="1"/>
</dbReference>
<dbReference type="InterPro" id="IPR019833">
    <property type="entry name" value="Mn/Fe_SOD_BS"/>
</dbReference>
<evidence type="ECO:0000259" key="6">
    <source>
        <dbReference type="Pfam" id="PF00081"/>
    </source>
</evidence>